<proteinExistence type="predicted"/>
<dbReference type="GO" id="GO:0032259">
    <property type="term" value="P:methylation"/>
    <property type="evidence" value="ECO:0007669"/>
    <property type="project" value="UniProtKB-KW"/>
</dbReference>
<evidence type="ECO:0000313" key="2">
    <source>
        <dbReference type="EMBL" id="GAB92481.1"/>
    </source>
</evidence>
<dbReference type="Proteomes" id="UP000008363">
    <property type="component" value="Unassembled WGS sequence"/>
</dbReference>
<dbReference type="RefSeq" id="WP_006336961.1">
    <property type="nucleotide sequence ID" value="NZ_BAHC01000180.1"/>
</dbReference>
<dbReference type="OrthoDB" id="6064711at2"/>
<name>K6WFE0_9ACTN</name>
<organism evidence="2 3">
    <name type="scientific">Gordonia rhizosphera NBRC 16068</name>
    <dbReference type="NCBI Taxonomy" id="1108045"/>
    <lineage>
        <taxon>Bacteria</taxon>
        <taxon>Bacillati</taxon>
        <taxon>Actinomycetota</taxon>
        <taxon>Actinomycetes</taxon>
        <taxon>Mycobacteriales</taxon>
        <taxon>Gordoniaceae</taxon>
        <taxon>Gordonia</taxon>
    </lineage>
</organism>
<keyword evidence="2" id="KW-0808">Transferase</keyword>
<dbReference type="AlphaFoldDB" id="K6WFE0"/>
<dbReference type="InterPro" id="IPR029063">
    <property type="entry name" value="SAM-dependent_MTases_sf"/>
</dbReference>
<protein>
    <submittedName>
        <fullName evidence="2">Putative methyltransferase</fullName>
    </submittedName>
</protein>
<reference evidence="2 3" key="1">
    <citation type="submission" date="2012-08" db="EMBL/GenBank/DDBJ databases">
        <title>Whole genome shotgun sequence of Gordonia rhizosphera NBRC 16068.</title>
        <authorList>
            <person name="Takarada H."/>
            <person name="Isaki S."/>
            <person name="Hosoyama A."/>
            <person name="Tsuchikane K."/>
            <person name="Katsumata H."/>
            <person name="Baba S."/>
            <person name="Ohji S."/>
            <person name="Yamazaki S."/>
            <person name="Fujita N."/>
        </authorList>
    </citation>
    <scope>NUCLEOTIDE SEQUENCE [LARGE SCALE GENOMIC DNA]</scope>
    <source>
        <strain evidence="2 3">NBRC 16068</strain>
    </source>
</reference>
<dbReference type="InterPro" id="IPR041698">
    <property type="entry name" value="Methyltransf_25"/>
</dbReference>
<accession>K6WFE0</accession>
<dbReference type="SUPFAM" id="SSF53335">
    <property type="entry name" value="S-adenosyl-L-methionine-dependent methyltransferases"/>
    <property type="match status" value="1"/>
</dbReference>
<comment type="caution">
    <text evidence="2">The sequence shown here is derived from an EMBL/GenBank/DDBJ whole genome shotgun (WGS) entry which is preliminary data.</text>
</comment>
<dbReference type="CDD" id="cd02440">
    <property type="entry name" value="AdoMet_MTases"/>
    <property type="match status" value="1"/>
</dbReference>
<feature type="domain" description="Methyltransferase" evidence="1">
    <location>
        <begin position="46"/>
        <end position="145"/>
    </location>
</feature>
<dbReference type="Pfam" id="PF13649">
    <property type="entry name" value="Methyltransf_25"/>
    <property type="match status" value="1"/>
</dbReference>
<gene>
    <name evidence="2" type="ORF">GORHZ_180_00420</name>
</gene>
<sequence length="265" mass="29413">MSCESDGKTIYESAPTTDRNAELLAKRHHFDSLDSLIDYLPRHANVLDVGAGLSNLGTTVAGARPDVRWINFDFGYSDPFILDRARADAPGNISFVAGDATRISQTLPGEEFDAVFSYWMFPHLSIDSELPAENAARQIYRVAKQDALISIGPKTDMRLFPLLHEKESFLTYKESTLHEDEFSKEVVLATKLGPLVRYISRINNSVAAQAIGTTVGIQRDGFVLRVYDRQTNTYVGPFTHSGSRIIGSIATAACRYVVRNPPHFL</sequence>
<dbReference type="EMBL" id="BAHC01000180">
    <property type="protein sequence ID" value="GAB92481.1"/>
    <property type="molecule type" value="Genomic_DNA"/>
</dbReference>
<dbReference type="Gene3D" id="3.40.50.150">
    <property type="entry name" value="Vaccinia Virus protein VP39"/>
    <property type="match status" value="1"/>
</dbReference>
<evidence type="ECO:0000259" key="1">
    <source>
        <dbReference type="Pfam" id="PF13649"/>
    </source>
</evidence>
<evidence type="ECO:0000313" key="3">
    <source>
        <dbReference type="Proteomes" id="UP000008363"/>
    </source>
</evidence>
<keyword evidence="2" id="KW-0489">Methyltransferase</keyword>
<dbReference type="GO" id="GO:0008168">
    <property type="term" value="F:methyltransferase activity"/>
    <property type="evidence" value="ECO:0007669"/>
    <property type="project" value="UniProtKB-KW"/>
</dbReference>
<keyword evidence="3" id="KW-1185">Reference proteome</keyword>